<comment type="caution">
    <text evidence="2">The sequence shown here is derived from an EMBL/GenBank/DDBJ whole genome shotgun (WGS) entry which is preliminary data.</text>
</comment>
<keyword evidence="1" id="KW-0472">Membrane</keyword>
<name>E9SEK0_RUMAL</name>
<dbReference type="STRING" id="246199.CUS_5759"/>
<keyword evidence="3" id="KW-1185">Reference proteome</keyword>
<dbReference type="AlphaFoldDB" id="E9SEK0"/>
<feature type="transmembrane region" description="Helical" evidence="1">
    <location>
        <begin position="63"/>
        <end position="84"/>
    </location>
</feature>
<evidence type="ECO:0000313" key="2">
    <source>
        <dbReference type="EMBL" id="EGC02238.1"/>
    </source>
</evidence>
<keyword evidence="1" id="KW-0812">Transmembrane</keyword>
<evidence type="ECO:0000256" key="1">
    <source>
        <dbReference type="SAM" id="Phobius"/>
    </source>
</evidence>
<proteinExistence type="predicted"/>
<evidence type="ECO:0000313" key="3">
    <source>
        <dbReference type="Proteomes" id="UP000004259"/>
    </source>
</evidence>
<reference evidence="2 3" key="1">
    <citation type="submission" date="2011-02" db="EMBL/GenBank/DDBJ databases">
        <authorList>
            <person name="Nelson K.E."/>
            <person name="Sutton G."/>
            <person name="Torralba M."/>
            <person name="Durkin S."/>
            <person name="Harkins D."/>
            <person name="Montgomery R."/>
            <person name="Ziemer C."/>
            <person name="Klaassens E."/>
            <person name="Ocuiv P."/>
            <person name="Morrison M."/>
        </authorList>
    </citation>
    <scope>NUCLEOTIDE SEQUENCE [LARGE SCALE GENOMIC DNA]</scope>
    <source>
        <strain evidence="2 3">8</strain>
    </source>
</reference>
<protein>
    <submittedName>
        <fullName evidence="2">Uncharacterized protein</fullName>
    </submittedName>
</protein>
<accession>E9SEK0</accession>
<sequence length="147" mass="17368">MIIIIFSLISVIFTLVKKHIILKNSNGLFSVKLLFDNKRISHILTVLFCELLWLLFSQNNILILYVTISFAVIILFIVFSHTIYNSNTKLLVTYLGKKHKVNKVELNNDKKIIRFILEDRVIEYTIYNKKWYNIILSQISNNQPYTE</sequence>
<dbReference type="EMBL" id="ADKM02000100">
    <property type="protein sequence ID" value="EGC02238.1"/>
    <property type="molecule type" value="Genomic_DNA"/>
</dbReference>
<keyword evidence="1" id="KW-1133">Transmembrane helix</keyword>
<gene>
    <name evidence="2" type="ORF">CUS_5759</name>
</gene>
<dbReference type="Proteomes" id="UP000004259">
    <property type="component" value="Unassembled WGS sequence"/>
</dbReference>
<organism evidence="2 3">
    <name type="scientific">Ruminococcus albus 8</name>
    <dbReference type="NCBI Taxonomy" id="246199"/>
    <lineage>
        <taxon>Bacteria</taxon>
        <taxon>Bacillati</taxon>
        <taxon>Bacillota</taxon>
        <taxon>Clostridia</taxon>
        <taxon>Eubacteriales</taxon>
        <taxon>Oscillospiraceae</taxon>
        <taxon>Ruminococcus</taxon>
    </lineage>
</organism>